<name>A0ABW9T5W3_9BACL</name>
<evidence type="ECO:0000259" key="3">
    <source>
        <dbReference type="PROSITE" id="PS51272"/>
    </source>
</evidence>
<dbReference type="InterPro" id="IPR032179">
    <property type="entry name" value="Cry22Aa_Ig-like"/>
</dbReference>
<evidence type="ECO:0000259" key="2">
    <source>
        <dbReference type="PROSITE" id="PS51145"/>
    </source>
</evidence>
<proteinExistence type="predicted"/>
<accession>A0ABW9T5W3</accession>
<dbReference type="Pfam" id="PF00395">
    <property type="entry name" value="SLH"/>
    <property type="match status" value="3"/>
</dbReference>
<evidence type="ECO:0000313" key="5">
    <source>
        <dbReference type="Proteomes" id="UP000435177"/>
    </source>
</evidence>
<dbReference type="RefSeq" id="WP_155619061.1">
    <property type="nucleotide sequence ID" value="NZ_WOAA01000033.1"/>
</dbReference>
<feature type="domain" description="SLH" evidence="3">
    <location>
        <begin position="707"/>
        <end position="760"/>
    </location>
</feature>
<keyword evidence="5" id="KW-1185">Reference proteome</keyword>
<feature type="compositionally biased region" description="Gly residues" evidence="1">
    <location>
        <begin position="465"/>
        <end position="494"/>
    </location>
</feature>
<organism evidence="4 5">
    <name type="scientific">Paenibacillus campinasensis</name>
    <dbReference type="NCBI Taxonomy" id="66347"/>
    <lineage>
        <taxon>Bacteria</taxon>
        <taxon>Bacillati</taxon>
        <taxon>Bacillota</taxon>
        <taxon>Bacilli</taxon>
        <taxon>Bacillales</taxon>
        <taxon>Paenibacillaceae</taxon>
        <taxon>Paenibacillus</taxon>
    </lineage>
</organism>
<dbReference type="PROSITE" id="PS51145">
    <property type="entry name" value="ZU5"/>
    <property type="match status" value="1"/>
</dbReference>
<dbReference type="EMBL" id="WOAA01000033">
    <property type="protein sequence ID" value="MUG68723.1"/>
    <property type="molecule type" value="Genomic_DNA"/>
</dbReference>
<dbReference type="Proteomes" id="UP000435177">
    <property type="component" value="Unassembled WGS sequence"/>
</dbReference>
<feature type="domain" description="ZU5" evidence="2">
    <location>
        <begin position="496"/>
        <end position="633"/>
    </location>
</feature>
<evidence type="ECO:0000256" key="1">
    <source>
        <dbReference type="SAM" id="MobiDB-lite"/>
    </source>
</evidence>
<feature type="compositionally biased region" description="Polar residues" evidence="1">
    <location>
        <begin position="504"/>
        <end position="513"/>
    </location>
</feature>
<evidence type="ECO:0000313" key="4">
    <source>
        <dbReference type="EMBL" id="MUG68723.1"/>
    </source>
</evidence>
<dbReference type="InterPro" id="IPR051465">
    <property type="entry name" value="Cell_Envelope_Struct_Comp"/>
</dbReference>
<reference evidence="4 5" key="1">
    <citation type="submission" date="2019-11" db="EMBL/GenBank/DDBJ databases">
        <title>Draft genome sequences of five Paenibacillus species of dairy origin.</title>
        <authorList>
            <person name="Olajide A.M."/>
            <person name="Chen S."/>
            <person name="Lapointe G."/>
        </authorList>
    </citation>
    <scope>NUCLEOTIDE SEQUENCE [LARGE SCALE GENOMIC DNA]</scope>
    <source>
        <strain evidence="4 5">3CS1</strain>
    </source>
</reference>
<dbReference type="Gene3D" id="2.60.220.30">
    <property type="match status" value="1"/>
</dbReference>
<dbReference type="PROSITE" id="PS51272">
    <property type="entry name" value="SLH"/>
    <property type="match status" value="3"/>
</dbReference>
<feature type="domain" description="SLH" evidence="3">
    <location>
        <begin position="642"/>
        <end position="705"/>
    </location>
</feature>
<dbReference type="PANTHER" id="PTHR43308:SF5">
    <property type="entry name" value="S-LAYER PROTEIN _ PEPTIDOGLYCAN ENDO-BETA-N-ACETYLGLUCOSAMINIDASE"/>
    <property type="match status" value="1"/>
</dbReference>
<comment type="caution">
    <text evidence="4">The sequence shown here is derived from an EMBL/GenBank/DDBJ whole genome shotgun (WGS) entry which is preliminary data.</text>
</comment>
<dbReference type="Pfam" id="PF16403">
    <property type="entry name" value="Bact_surface_Ig-like"/>
    <property type="match status" value="1"/>
</dbReference>
<dbReference type="InterPro" id="IPR013783">
    <property type="entry name" value="Ig-like_fold"/>
</dbReference>
<feature type="region of interest" description="Disordered" evidence="1">
    <location>
        <begin position="462"/>
        <end position="513"/>
    </location>
</feature>
<dbReference type="InterPro" id="IPR000906">
    <property type="entry name" value="ZU5_dom"/>
</dbReference>
<protein>
    <submittedName>
        <fullName evidence="4">DUF5011 domain-containing protein</fullName>
    </submittedName>
</protein>
<dbReference type="Gene3D" id="2.60.40.10">
    <property type="entry name" value="Immunoglobulins"/>
    <property type="match status" value="1"/>
</dbReference>
<sequence length="818" mass="88172">MKRLRYGIVILFLLVGLHIPAEVMAQTKKISDLNAGDTVYYSGQEWVYLANLASQPDGLFIANDSVNVRYYYNSGSPYDVDVNFNLSDPLSVAYWLNTEFISRLSNSDWIQTGSWYRGSVSAKIGLISMDEAELNRSVLLQHLNPVRNYYTLTPATDFAMNLMNIRDYDANGFISPVSASTGEPQGIAPVIYLNTDLYVYEGEVVSCTPPDLTMTPADANGKWNQHVSVALHGGSCYNGTGDAQYRIQTSDGQWGAWQDDSAPIEFATEGRYILETRMSVAGSGVREAEIRIDQTSPSIALRVDDTAWTGSNVTVTADVYDLASGIDTQKWAAGDQPVSYFGQSGASLNGTFEASENGVYTVYARDMAGNETVATIEIDNIDREKPIITLTGDERTSIVQGAAFIDPGASAFDNQDGDLSGSIVVTGAVDTSRAGQYTLYYDVTDSAGNAADQVTRIVEVTPAASGGGESGESGGSGGSGGGGAGESGSSGDGAGPIPAPSMPGTGNTISSAGGSVTLQGATIQIPRNAVSELTRLHVELVQTIDKLPDFERVMSDVFEISKNTATPFLFPIQITLPFHSSLVDEANSRISLFWLNEQSGEWIELDNVQVDWQAGTVTGEVDHFTKFAVLATVDETEEQVQPQEKIFADMKGHWAEASVNELTRLHVISGYPDGRFKPERMMTRAEFVTIFVQAFGIMETTGKVFEDTASHWARASISTAYASGIIHGYDEKTFGADDPITREQIARIIANVAPLAGTGAVPHYTDRDDIASWATDAVEAAASHGLLIGYPDGSFRPQQSATRAEGAAFIWRLLRERQ</sequence>
<dbReference type="InterPro" id="IPR001119">
    <property type="entry name" value="SLH_dom"/>
</dbReference>
<gene>
    <name evidence="4" type="ORF">GNP94_22390</name>
</gene>
<feature type="domain" description="SLH" evidence="3">
    <location>
        <begin position="761"/>
        <end position="818"/>
    </location>
</feature>
<dbReference type="PANTHER" id="PTHR43308">
    <property type="entry name" value="OUTER MEMBRANE PROTEIN ALPHA-RELATED"/>
    <property type="match status" value="1"/>
</dbReference>